<feature type="signal peptide" evidence="1">
    <location>
        <begin position="1"/>
        <end position="24"/>
    </location>
</feature>
<evidence type="ECO:0008006" key="4">
    <source>
        <dbReference type="Google" id="ProtNLM"/>
    </source>
</evidence>
<name>A0A3P8L7J3_9BACT</name>
<dbReference type="AlphaFoldDB" id="A0A3P8L7J3"/>
<proteinExistence type="predicted"/>
<dbReference type="PROSITE" id="PS51257">
    <property type="entry name" value="PROKAR_LIPOPROTEIN"/>
    <property type="match status" value="1"/>
</dbReference>
<feature type="chain" id="PRO_5018183623" description="Lipoprotein" evidence="1">
    <location>
        <begin position="25"/>
        <end position="70"/>
    </location>
</feature>
<protein>
    <recommendedName>
        <fullName evidence="4">Lipoprotein</fullName>
    </recommendedName>
</protein>
<evidence type="ECO:0000313" key="3">
    <source>
        <dbReference type="Proteomes" id="UP000280036"/>
    </source>
</evidence>
<evidence type="ECO:0000256" key="1">
    <source>
        <dbReference type="SAM" id="SignalP"/>
    </source>
</evidence>
<dbReference type="Proteomes" id="UP000280036">
    <property type="component" value="Unassembled WGS sequence"/>
</dbReference>
<gene>
    <name evidence="2" type="ORF">NCTC10126_00742</name>
</gene>
<keyword evidence="1" id="KW-0732">Signal</keyword>
<organism evidence="2 3">
    <name type="scientific">Mycoplasmopsis caviae</name>
    <dbReference type="NCBI Taxonomy" id="55603"/>
    <lineage>
        <taxon>Bacteria</taxon>
        <taxon>Bacillati</taxon>
        <taxon>Mycoplasmatota</taxon>
        <taxon>Mycoplasmoidales</taxon>
        <taxon>Metamycoplasmataceae</taxon>
        <taxon>Mycoplasmopsis</taxon>
    </lineage>
</organism>
<accession>A0A3P8L7J3</accession>
<reference evidence="2 3" key="1">
    <citation type="submission" date="2018-12" db="EMBL/GenBank/DDBJ databases">
        <authorList>
            <consortium name="Pathogen Informatics"/>
        </authorList>
    </citation>
    <scope>NUCLEOTIDE SEQUENCE [LARGE SCALE GENOMIC DNA]</scope>
    <source>
        <strain evidence="2 3">NCTC10126</strain>
    </source>
</reference>
<sequence>MKKNKIVLSSLLTASTLLTIPVMSSSCGKKDDFETKIYKEFSNLFNQTKANYKKQLKHTMNLKINSIKNF</sequence>
<dbReference type="EMBL" id="UZVY01000001">
    <property type="protein sequence ID" value="VDR42235.1"/>
    <property type="molecule type" value="Genomic_DNA"/>
</dbReference>
<evidence type="ECO:0000313" key="2">
    <source>
        <dbReference type="EMBL" id="VDR42235.1"/>
    </source>
</evidence>